<dbReference type="Gene3D" id="3.30.830.10">
    <property type="entry name" value="Metalloenzyme, LuxS/M16 peptidase-like"/>
    <property type="match status" value="2"/>
</dbReference>
<name>A0A1Y1JEP9_PLAGO</name>
<organism evidence="1 2">
    <name type="scientific">Plasmodium gonderi</name>
    <dbReference type="NCBI Taxonomy" id="77519"/>
    <lineage>
        <taxon>Eukaryota</taxon>
        <taxon>Sar</taxon>
        <taxon>Alveolata</taxon>
        <taxon>Apicomplexa</taxon>
        <taxon>Aconoidasida</taxon>
        <taxon>Haemosporida</taxon>
        <taxon>Plasmodiidae</taxon>
        <taxon>Plasmodium</taxon>
        <taxon>Plasmodium (Plasmodium)</taxon>
    </lineage>
</organism>
<evidence type="ECO:0000313" key="2">
    <source>
        <dbReference type="Proteomes" id="UP000195521"/>
    </source>
</evidence>
<dbReference type="InterPro" id="IPR011249">
    <property type="entry name" value="Metalloenz_LuxS/M16"/>
</dbReference>
<comment type="caution">
    <text evidence="1">The sequence shown here is derived from an EMBL/GenBank/DDBJ whole genome shotgun (WGS) entry which is preliminary data.</text>
</comment>
<gene>
    <name evidence="1" type="ORF">PGO_091860</name>
</gene>
<accession>A0A1Y1JEP9</accession>
<proteinExistence type="predicted"/>
<dbReference type="Proteomes" id="UP000195521">
    <property type="component" value="Unassembled WGS sequence"/>
</dbReference>
<sequence>MENNLESCLKIASQYITDFKYSKFFINGNYTTLCENVLKHRLSIKRILAEFHKKCYQPKNMSLTILLGNKGNPADHYNMNDIENMIVHIFGKIKNDNHIIDGDVIETPINHMKLEWKSFNGRKENYNNTNFTHEEQNGLSNDARSEKEHGLIQSLNEIHYVLDLDQKNKYIEILKKEEWANHVYLYWSSKTNIDLCKKIEEFGSMTFLHEIFSDFRKSGFYYKISVENKYIYDLKVTSTCNKYYLNFGILVKLTQKGKSNIAHLIHICNVFVNEISKLFDRDSLDKGINKYLLDYYREKALLTDLNFNSDSVGVSLNDLIIYSNKLLIYADDPSSLLTIHNLIEDKNKNDFRNHIKITSLVGSLIKNENLNIINVVDTFNLTNHSQIPNTTIKYAIGESPYLIGQGGITNDINITFPEINTCALNSFENNSASYEKSFYCVPYNSSENFEFPETEPMFISEENKNEFKENIICTMPCLIKSSYGYNIYFKRGLTDASKVKSDFIFYFPSERLTFYEAIFSRIHIIILTKKIKVFLADYVNCSVNVNIKRNAESYIIHMDTGSYYFEDFFNKIGDLLSVKETPSKEEFDDAYDELNMYVKSSRKLEVGNSLNIMYSLFNEYEPTDKEMDDILNAYFFYPSYNDYTKYVNGFFHRNYINIFIYGNVIIPTGKEGENAASYINHNINNGGSGVINNPSNNTISNADSIDKYKYNMVFYEKTNNKGNNALYLKKRDNNPELQKNFEKQAFIDDSLQISHNGLGIEYLVNLSEAFIKKVTNDVLKKSESTYYTRKLVNNENVEVDIPIVSQNVNSSIIVSYIIESESVLSDTLIDIIVNLISPDFAKFSKTKYNDGYVVEVKRFSTRYGLGGLLFVIQSFDNDVEKLEAHICTFVKYVTFELMNIEISDLVKKLESMKEYYMVNNGIFTFDQEYYSILDQLTSGMECFDKKYKIIKIFDELINCPKIILNKVNVILKNSKKAIFKGYKTVNPSYNKKEEIHNANSYSCNYSHKAREKLSNVQLTESSRLVKKKRSRGEKNLRNDKFRMNKLHKKDNFITVSNFVEMKKKGFFQYVIDYFKNSNNMYLDDSNYFDFKSCEEEMSKSNFHVFYNFTNDIGKIRAYFLQKFANDKEIREKCSVDYEEIRQYCSMN</sequence>
<dbReference type="EMBL" id="BDQF01000010">
    <property type="protein sequence ID" value="GAW80986.1"/>
    <property type="molecule type" value="Genomic_DNA"/>
</dbReference>
<dbReference type="GeneID" id="39747704"/>
<dbReference type="AlphaFoldDB" id="A0A1Y1JEP9"/>
<reference evidence="2" key="1">
    <citation type="submission" date="2017-04" db="EMBL/GenBank/DDBJ databases">
        <title>Plasmodium gonderi genome.</title>
        <authorList>
            <person name="Arisue N."/>
            <person name="Honma H."/>
            <person name="Kawai S."/>
            <person name="Tougan T."/>
            <person name="Tanabe K."/>
            <person name="Horii T."/>
        </authorList>
    </citation>
    <scope>NUCLEOTIDE SEQUENCE [LARGE SCALE GENOMIC DNA]</scope>
    <source>
        <strain evidence="2">ATCC 30045</strain>
    </source>
</reference>
<dbReference type="OMA" id="EFHKKCY"/>
<evidence type="ECO:0000313" key="1">
    <source>
        <dbReference type="EMBL" id="GAW80986.1"/>
    </source>
</evidence>
<dbReference type="RefSeq" id="XP_028543575.1">
    <property type="nucleotide sequence ID" value="XM_028687774.1"/>
</dbReference>
<dbReference type="OrthoDB" id="952271at2759"/>
<dbReference type="SUPFAM" id="SSF63411">
    <property type="entry name" value="LuxS/MPP-like metallohydrolase"/>
    <property type="match status" value="1"/>
</dbReference>
<dbReference type="GO" id="GO:0046872">
    <property type="term" value="F:metal ion binding"/>
    <property type="evidence" value="ECO:0007669"/>
    <property type="project" value="InterPro"/>
</dbReference>
<keyword evidence="2" id="KW-1185">Reference proteome</keyword>
<protein>
    <submittedName>
        <fullName evidence="1">Uncharacterized protein</fullName>
    </submittedName>
</protein>